<dbReference type="PROSITE" id="PS01360">
    <property type="entry name" value="ZF_MYND_1"/>
    <property type="match status" value="1"/>
</dbReference>
<dbReference type="OrthoDB" id="437457at2759"/>
<proteinExistence type="predicted"/>
<dbReference type="Proteomes" id="UP000623467">
    <property type="component" value="Unassembled WGS sequence"/>
</dbReference>
<dbReference type="PROSITE" id="PS50865">
    <property type="entry name" value="ZF_MYND_2"/>
    <property type="match status" value="1"/>
</dbReference>
<comment type="caution">
    <text evidence="6">The sequence shown here is derived from an EMBL/GenBank/DDBJ whole genome shotgun (WGS) entry which is preliminary data.</text>
</comment>
<protein>
    <submittedName>
        <fullName evidence="6">Putative MYND domain protein</fullName>
    </submittedName>
</protein>
<dbReference type="Pfam" id="PF26632">
    <property type="entry name" value="DUF8205"/>
    <property type="match status" value="1"/>
</dbReference>
<sequence length="594" mass="65680">MSWPTSDPTPFDDQALMNRLATLMPPPKGKDRPTTCWMCFKNNEELGRPMRRCSKCQTANYCSKECQTLSWPTHKAVCDGAEYKIFSKLVKNLSLNFTLLMQLNCCFVLAFDLLQHSRRDEMLFACVDFAVEPCSLTIQGMLQLNAFTPITELDPSADSARRALWCMERAEADSEGCHAEPVVIIDFIHPEAKSAITLRSRIPAILRDTVKEWLERGFAITSGINGEATSVPYTIENALQCISALIRSDTTNAFRLRAEMQPSDILVIRDAARDSDWVPAMLLHAKIARELVYRSIYERRLVARRDVGDICAFLRFRHPPPRPPQVHLSFSRHLGLGVRHRPHEQASVSDVADLRIAYEVDGTGYRLQRVRSTCAHAIDNSTACAISPIYALSSTCRALATPTTNLSRHFRVHIFSPHLVLGVRRRPHEQGFVLSPPTQDARTHDLDGYRYGYVSASRSAIDTLRQRASPLAGARLQASRSSPTAQIASSPSSTCCGLVASASAATATAISPPRHRHPPSSAPAPLPPSLKRVRLHCASIGQLLNCAISTHRLYSSARNPPVHLARALVPIRNIDRAAVDVGAARAVFAQSNDA</sequence>
<evidence type="ECO:0000256" key="1">
    <source>
        <dbReference type="ARBA" id="ARBA00022723"/>
    </source>
</evidence>
<dbReference type="EMBL" id="JACAZH010000002">
    <property type="protein sequence ID" value="KAF7375842.1"/>
    <property type="molecule type" value="Genomic_DNA"/>
</dbReference>
<name>A0A8H6ZDT4_9AGAR</name>
<dbReference type="Gene3D" id="6.10.140.2220">
    <property type="match status" value="1"/>
</dbReference>
<dbReference type="Pfam" id="PF01753">
    <property type="entry name" value="zf-MYND"/>
    <property type="match status" value="1"/>
</dbReference>
<gene>
    <name evidence="6" type="ORF">MSAN_00474200</name>
</gene>
<dbReference type="InterPro" id="IPR002893">
    <property type="entry name" value="Znf_MYND"/>
</dbReference>
<dbReference type="SUPFAM" id="SSF144232">
    <property type="entry name" value="HIT/MYND zinc finger-like"/>
    <property type="match status" value="1"/>
</dbReference>
<organism evidence="6 7">
    <name type="scientific">Mycena sanguinolenta</name>
    <dbReference type="NCBI Taxonomy" id="230812"/>
    <lineage>
        <taxon>Eukaryota</taxon>
        <taxon>Fungi</taxon>
        <taxon>Dikarya</taxon>
        <taxon>Basidiomycota</taxon>
        <taxon>Agaricomycotina</taxon>
        <taxon>Agaricomycetes</taxon>
        <taxon>Agaricomycetidae</taxon>
        <taxon>Agaricales</taxon>
        <taxon>Marasmiineae</taxon>
        <taxon>Mycenaceae</taxon>
        <taxon>Mycena</taxon>
    </lineage>
</organism>
<dbReference type="GO" id="GO:0008270">
    <property type="term" value="F:zinc ion binding"/>
    <property type="evidence" value="ECO:0007669"/>
    <property type="project" value="UniProtKB-KW"/>
</dbReference>
<feature type="domain" description="MYND-type" evidence="5">
    <location>
        <begin position="36"/>
        <end position="78"/>
    </location>
</feature>
<reference evidence="6" key="1">
    <citation type="submission" date="2020-05" db="EMBL/GenBank/DDBJ databases">
        <title>Mycena genomes resolve the evolution of fungal bioluminescence.</title>
        <authorList>
            <person name="Tsai I.J."/>
        </authorList>
    </citation>
    <scope>NUCLEOTIDE SEQUENCE</scope>
    <source>
        <strain evidence="6">160909Yilan</strain>
    </source>
</reference>
<keyword evidence="7" id="KW-1185">Reference proteome</keyword>
<keyword evidence="1" id="KW-0479">Metal-binding</keyword>
<accession>A0A8H6ZDT4</accession>
<evidence type="ECO:0000256" key="3">
    <source>
        <dbReference type="ARBA" id="ARBA00022833"/>
    </source>
</evidence>
<evidence type="ECO:0000256" key="2">
    <source>
        <dbReference type="ARBA" id="ARBA00022771"/>
    </source>
</evidence>
<evidence type="ECO:0000313" key="6">
    <source>
        <dbReference type="EMBL" id="KAF7375842.1"/>
    </source>
</evidence>
<keyword evidence="2 4" id="KW-0863">Zinc-finger</keyword>
<dbReference type="InterPro" id="IPR058518">
    <property type="entry name" value="DUF8205"/>
</dbReference>
<evidence type="ECO:0000256" key="4">
    <source>
        <dbReference type="PROSITE-ProRule" id="PRU00134"/>
    </source>
</evidence>
<dbReference type="AlphaFoldDB" id="A0A8H6ZDT4"/>
<evidence type="ECO:0000313" key="7">
    <source>
        <dbReference type="Proteomes" id="UP000623467"/>
    </source>
</evidence>
<evidence type="ECO:0000259" key="5">
    <source>
        <dbReference type="PROSITE" id="PS50865"/>
    </source>
</evidence>
<keyword evidence="3" id="KW-0862">Zinc</keyword>